<dbReference type="InterPro" id="IPR033979">
    <property type="entry name" value="MINDY_domain"/>
</dbReference>
<feature type="domain" description="MINDY deubiquitinase" evidence="3">
    <location>
        <begin position="103"/>
        <end position="236"/>
    </location>
</feature>
<accession>A0A1I7WME7</accession>
<keyword evidence="4" id="KW-1185">Reference proteome</keyword>
<dbReference type="GO" id="GO:0071108">
    <property type="term" value="P:protein K48-linked deubiquitination"/>
    <property type="evidence" value="ECO:0007669"/>
    <property type="project" value="TreeGrafter"/>
</dbReference>
<evidence type="ECO:0000256" key="1">
    <source>
        <dbReference type="ARBA" id="ARBA00006616"/>
    </source>
</evidence>
<organism evidence="4 5">
    <name type="scientific">Heterorhabditis bacteriophora</name>
    <name type="common">Entomopathogenic nematode worm</name>
    <dbReference type="NCBI Taxonomy" id="37862"/>
    <lineage>
        <taxon>Eukaryota</taxon>
        <taxon>Metazoa</taxon>
        <taxon>Ecdysozoa</taxon>
        <taxon>Nematoda</taxon>
        <taxon>Chromadorea</taxon>
        <taxon>Rhabditida</taxon>
        <taxon>Rhabditina</taxon>
        <taxon>Rhabditomorpha</taxon>
        <taxon>Strongyloidea</taxon>
        <taxon>Heterorhabditidae</taxon>
        <taxon>Heterorhabditis</taxon>
    </lineage>
</organism>
<dbReference type="InterPro" id="IPR007518">
    <property type="entry name" value="MINDY"/>
</dbReference>
<protein>
    <recommendedName>
        <fullName evidence="2">Ubiquitin carboxyl-terminal hydrolase</fullName>
        <ecNumber evidence="2">3.4.19.12</ecNumber>
    </recommendedName>
</protein>
<reference evidence="5" key="1">
    <citation type="submission" date="2016-11" db="UniProtKB">
        <authorList>
            <consortium name="WormBaseParasite"/>
        </authorList>
    </citation>
    <scope>IDENTIFICATION</scope>
</reference>
<keyword evidence="2" id="KW-0788">Thiol protease</keyword>
<dbReference type="GO" id="GO:0140934">
    <property type="term" value="F:histone deubiquitinase activity"/>
    <property type="evidence" value="ECO:0007669"/>
    <property type="project" value="UniProtKB-UniRule"/>
</dbReference>
<proteinExistence type="inferred from homology"/>
<dbReference type="GO" id="GO:0005829">
    <property type="term" value="C:cytosol"/>
    <property type="evidence" value="ECO:0007669"/>
    <property type="project" value="TreeGrafter"/>
</dbReference>
<keyword evidence="2" id="KW-0378">Hydrolase</keyword>
<dbReference type="Proteomes" id="UP000095283">
    <property type="component" value="Unplaced"/>
</dbReference>
<comment type="catalytic activity">
    <reaction evidence="2">
        <text>Thiol-dependent hydrolysis of ester, thioester, amide, peptide and isopeptide bonds formed by the C-terminal Gly of ubiquitin (a 76-residue protein attached to proteins as an intracellular targeting signal).</text>
        <dbReference type="EC" id="3.4.19.12"/>
    </reaction>
</comment>
<dbReference type="PANTHER" id="PTHR18063">
    <property type="entry name" value="NF-E2 INDUCIBLE PROTEIN"/>
    <property type="match status" value="1"/>
</dbReference>
<keyword evidence="2" id="KW-0833">Ubl conjugation pathway</keyword>
<dbReference type="WBParaSite" id="Hba_06328">
    <property type="protein sequence ID" value="Hba_06328"/>
    <property type="gene ID" value="Hba_06328"/>
</dbReference>
<dbReference type="PANTHER" id="PTHR18063:SF6">
    <property type="entry name" value="UBIQUITIN CARBOXYL-TERMINAL HYDROLASE"/>
    <property type="match status" value="1"/>
</dbReference>
<evidence type="ECO:0000313" key="4">
    <source>
        <dbReference type="Proteomes" id="UP000095283"/>
    </source>
</evidence>
<name>A0A1I7WME7_HETBA</name>
<dbReference type="GO" id="GO:0016807">
    <property type="term" value="F:cysteine-type carboxypeptidase activity"/>
    <property type="evidence" value="ECO:0007669"/>
    <property type="project" value="TreeGrafter"/>
</dbReference>
<evidence type="ECO:0000313" key="5">
    <source>
        <dbReference type="WBParaSite" id="Hba_06328"/>
    </source>
</evidence>
<comment type="similarity">
    <text evidence="1 2">Belongs to the MINDY deubiquitinase family. FAM63 subfamily.</text>
</comment>
<dbReference type="EC" id="3.4.19.12" evidence="2"/>
<dbReference type="GO" id="GO:0071944">
    <property type="term" value="C:cell periphery"/>
    <property type="evidence" value="ECO:0007669"/>
    <property type="project" value="TreeGrafter"/>
</dbReference>
<comment type="function">
    <text evidence="2">Hydrolase that can specifically remove 'Lys-48'-linked conjugated ubiquitin from proteins. Has exodeubiquitinase activity and has a preference for long polyubiquitin chains. May play a regulatory role at the level of protein turnover.</text>
</comment>
<dbReference type="GO" id="GO:0004843">
    <property type="term" value="F:cysteine-type deubiquitinase activity"/>
    <property type="evidence" value="ECO:0007669"/>
    <property type="project" value="UniProtKB-UniRule"/>
</dbReference>
<sequence>MGDKRENQNDSSVASVCEKQCCIAVPKDSSDLDVVETVTHLIETVLNLDNSCDATVNEALIQSDVEVSHHESNISNLTSFKSREFMRTSSLPNDLSINHDRDIFMLKEIDFGSLKYRIVTQNMNGPCPLIAVVNALILKGSLTLSAGESVTREALTHLVANALLQFRPKTMSSTMESNYDKNLDDVINLLPDLGRGLDVNVRFRNVIDFEFTPAMSLFDLLGLNIYHGWLVDPECSVIRELI</sequence>
<dbReference type="GO" id="GO:0036435">
    <property type="term" value="F:K48-linked polyubiquitin modification-dependent protein binding"/>
    <property type="evidence" value="ECO:0007669"/>
    <property type="project" value="UniProtKB-UniRule"/>
</dbReference>
<keyword evidence="2" id="KW-0645">Protease</keyword>
<evidence type="ECO:0000259" key="3">
    <source>
        <dbReference type="Pfam" id="PF04424"/>
    </source>
</evidence>
<dbReference type="AlphaFoldDB" id="A0A1I7WME7"/>
<evidence type="ECO:0000256" key="2">
    <source>
        <dbReference type="RuleBase" id="RU367139"/>
    </source>
</evidence>
<dbReference type="GO" id="GO:0006508">
    <property type="term" value="P:proteolysis"/>
    <property type="evidence" value="ECO:0007669"/>
    <property type="project" value="UniProtKB-KW"/>
</dbReference>
<dbReference type="GO" id="GO:1990380">
    <property type="term" value="F:K48-linked deubiquitinase activity"/>
    <property type="evidence" value="ECO:0007669"/>
    <property type="project" value="UniProtKB-UniRule"/>
</dbReference>
<dbReference type="Pfam" id="PF04424">
    <property type="entry name" value="MINDY_DUB"/>
    <property type="match status" value="1"/>
</dbReference>